<name>A0A1I1DZT1_9BACT</name>
<dbReference type="EMBL" id="FOLE01000001">
    <property type="protein sequence ID" value="SFB80445.1"/>
    <property type="molecule type" value="Genomic_DNA"/>
</dbReference>
<evidence type="ECO:0008006" key="3">
    <source>
        <dbReference type="Google" id="ProtNLM"/>
    </source>
</evidence>
<dbReference type="Proteomes" id="UP000199514">
    <property type="component" value="Unassembled WGS sequence"/>
</dbReference>
<keyword evidence="2" id="KW-1185">Reference proteome</keyword>
<sequence>MLASDKLIEQYLEKLQRIKSGTDTHGRDKECEKDKQARFNRAKKDYAFFVSEFFPHYAEYPCAPFQIAAANDILRNKDISTVEEWARGHAKSTHFDIFIPIWLHLFHNQLDCMLLVGKNEDAAIQLLSDLQGELEGNEMLKHHFGKLVLSGSWAEGNFITKTGAAFFALGKGQSPRGRRNGANRPDYIVCDDIDDDKACRNPERVDEEVKWVLTALIPTMGTNRTRFVMANNRIGNNTILTNLVKLPRFRHRVVNAINAEGKPSWPGKFTMEFLNSRKETLGIIYFNQEYQNTPHTAGKIFKPEYFQWCNRLPLNQYDRIVLAWDVAYSEAATADFNAMVMVGLKGTQKHVLKAFVDRCTMETALRWLFQLHNILPKTVTVEYYMEQQFWTQAVQLAIATVQQEFQGKKWPNLIKIDRPGRGQNKYSRIVQMLPEFQRYEMSFAEQERYNTGMQLLVSQTQGIEPNYKTKDDGPDALEQCNNQLQQTIITGDSIPTLGGFTESKKY</sequence>
<dbReference type="RefSeq" id="WP_091506886.1">
    <property type="nucleotide sequence ID" value="NZ_FOLE01000001.1"/>
</dbReference>
<dbReference type="Gene3D" id="3.40.50.300">
    <property type="entry name" value="P-loop containing nucleotide triphosphate hydrolases"/>
    <property type="match status" value="1"/>
</dbReference>
<dbReference type="InterPro" id="IPR027417">
    <property type="entry name" value="P-loop_NTPase"/>
</dbReference>
<dbReference type="STRING" id="927664.SAMN05421780_101553"/>
<organism evidence="1 2">
    <name type="scientific">Flexibacter flexilis DSM 6793</name>
    <dbReference type="NCBI Taxonomy" id="927664"/>
    <lineage>
        <taxon>Bacteria</taxon>
        <taxon>Pseudomonadati</taxon>
        <taxon>Bacteroidota</taxon>
        <taxon>Cytophagia</taxon>
        <taxon>Cytophagales</taxon>
        <taxon>Flexibacteraceae</taxon>
        <taxon>Flexibacter</taxon>
    </lineage>
</organism>
<evidence type="ECO:0000313" key="1">
    <source>
        <dbReference type="EMBL" id="SFB80445.1"/>
    </source>
</evidence>
<dbReference type="AlphaFoldDB" id="A0A1I1DZT1"/>
<reference evidence="1 2" key="1">
    <citation type="submission" date="2016-10" db="EMBL/GenBank/DDBJ databases">
        <authorList>
            <person name="de Groot N.N."/>
        </authorList>
    </citation>
    <scope>NUCLEOTIDE SEQUENCE [LARGE SCALE GENOMIC DNA]</scope>
    <source>
        <strain evidence="1 2">DSM 6793</strain>
    </source>
</reference>
<proteinExistence type="predicted"/>
<gene>
    <name evidence="1" type="ORF">SAMN05421780_101553</name>
</gene>
<evidence type="ECO:0000313" key="2">
    <source>
        <dbReference type="Proteomes" id="UP000199514"/>
    </source>
</evidence>
<dbReference type="OrthoDB" id="1327410at2"/>
<protein>
    <recommendedName>
        <fullName evidence="3">Terminase-like family protein</fullName>
    </recommendedName>
</protein>
<accession>A0A1I1DZT1</accession>